<feature type="domain" description="Amine oxidase" evidence="7">
    <location>
        <begin position="160"/>
        <end position="599"/>
    </location>
</feature>
<dbReference type="InterPro" id="IPR001613">
    <property type="entry name" value="Flavin_amine_oxidase"/>
</dbReference>
<accession>A0A2J6PHR4</accession>
<dbReference type="GO" id="GO:0097621">
    <property type="term" value="F:monoamine oxidase activity"/>
    <property type="evidence" value="ECO:0007669"/>
    <property type="project" value="UniProtKB-EC"/>
</dbReference>
<keyword evidence="6" id="KW-0274">FAD</keyword>
<proteinExistence type="inferred from homology"/>
<evidence type="ECO:0000256" key="1">
    <source>
        <dbReference type="ARBA" id="ARBA00001974"/>
    </source>
</evidence>
<feature type="binding site" evidence="5">
    <location>
        <position position="575"/>
    </location>
    <ligand>
        <name>FAD</name>
        <dbReference type="ChEBI" id="CHEBI:57692"/>
    </ligand>
</feature>
<evidence type="ECO:0000256" key="3">
    <source>
        <dbReference type="ARBA" id="ARBA00023002"/>
    </source>
</evidence>
<dbReference type="PANTHER" id="PTHR43563:SF14">
    <property type="entry name" value="AMINE OXIDASE"/>
    <property type="match status" value="1"/>
</dbReference>
<dbReference type="PANTHER" id="PTHR43563">
    <property type="entry name" value="AMINE OXIDASE"/>
    <property type="match status" value="1"/>
</dbReference>
<organism evidence="8 9">
    <name type="scientific">Hyaloscypha hepaticicola</name>
    <dbReference type="NCBI Taxonomy" id="2082293"/>
    <lineage>
        <taxon>Eukaryota</taxon>
        <taxon>Fungi</taxon>
        <taxon>Dikarya</taxon>
        <taxon>Ascomycota</taxon>
        <taxon>Pezizomycotina</taxon>
        <taxon>Leotiomycetes</taxon>
        <taxon>Helotiales</taxon>
        <taxon>Hyaloscyphaceae</taxon>
        <taxon>Hyaloscypha</taxon>
    </lineage>
</organism>
<comment type="cofactor">
    <cofactor evidence="1 6">
        <name>FAD</name>
        <dbReference type="ChEBI" id="CHEBI:57692"/>
    </cofactor>
</comment>
<dbReference type="Pfam" id="PF01042">
    <property type="entry name" value="Ribonuc_L-PSP"/>
    <property type="match status" value="1"/>
</dbReference>
<dbReference type="SUPFAM" id="SSF54373">
    <property type="entry name" value="FAD-linked reductases, C-terminal domain"/>
    <property type="match status" value="1"/>
</dbReference>
<feature type="binding site" evidence="5">
    <location>
        <begin position="180"/>
        <end position="181"/>
    </location>
    <ligand>
        <name>FAD</name>
        <dbReference type="ChEBI" id="CHEBI:57692"/>
    </ligand>
</feature>
<sequence length="613" mass="67380">MAPHVTTLDVRAMADCRPYYSPVATTRGPVKFIYTAGQVGRDKTGVVPDTYEEEVELAFQNLGDCLLAAGATPSDTVKVTYYIVNYSPKNRYHAQVLLKFMNGHRPPSTLVPVSALAVPEYHFEIEVVAAIRDLAAIPPIVKPAAGTSMSVDVVVVGAGLSGLQAAHDIQRAGFSCAVLEARDRVGGKTWSQPTKCGSVVDVGAAWINDSNQSKMYALAKRFDLELIEQNTNGNCAAHVPRKKALVFRYGAVPAWGEEDVADIVRIRDGFEELCHTIDIRNPWGAKYDDVTLEEFMKKQGAGERALATVSVWTRAMLGCEPSELSALYFLDYCKSGGGLLQMRSDQKNGGQHLRIRTGTQSFSKKLAENMVPGSVILEAPVSRIFQNRSGSAIVTTEDGTRYHAKKVVVSIPTPTYKQITFQPPLPLDKLKYSLKSMLGYYAKMILLWDKPWWRTGGYCGMTQSFNGPASVTRDTSDDLSSHFSLTCFIVGQPGRDWSKLSVADRKEAILSQLVELFGSENETDIRSPVEIFEQEWVKDVYSQGCPCPVAPPNIMSEVGKALREPFEAIHFVGTETSFEWKGYMEGAVRSGERGAAEVIEALAKKDSKFLAKL</sequence>
<dbReference type="SUPFAM" id="SSF55298">
    <property type="entry name" value="YjgF-like"/>
    <property type="match status" value="1"/>
</dbReference>
<dbReference type="Gene3D" id="3.30.1330.40">
    <property type="entry name" value="RutC-like"/>
    <property type="match status" value="1"/>
</dbReference>
<feature type="binding site" evidence="5">
    <location>
        <position position="488"/>
    </location>
    <ligand>
        <name>substrate</name>
    </ligand>
</feature>
<evidence type="ECO:0000313" key="9">
    <source>
        <dbReference type="Proteomes" id="UP000235672"/>
    </source>
</evidence>
<dbReference type="InterPro" id="IPR002937">
    <property type="entry name" value="Amino_oxidase"/>
</dbReference>
<dbReference type="InterPro" id="IPR035959">
    <property type="entry name" value="RutC-like_sf"/>
</dbReference>
<dbReference type="CDD" id="cd00448">
    <property type="entry name" value="YjgF_YER057c_UK114_family"/>
    <property type="match status" value="1"/>
</dbReference>
<dbReference type="Gene3D" id="3.90.660.10">
    <property type="match status" value="1"/>
</dbReference>
<keyword evidence="3 6" id="KW-0560">Oxidoreductase</keyword>
<dbReference type="SUPFAM" id="SSF51905">
    <property type="entry name" value="FAD/NAD(P)-binding domain"/>
    <property type="match status" value="1"/>
</dbReference>
<dbReference type="AlphaFoldDB" id="A0A2J6PHR4"/>
<evidence type="ECO:0000256" key="2">
    <source>
        <dbReference type="ARBA" id="ARBA00005995"/>
    </source>
</evidence>
<dbReference type="InterPro" id="IPR006175">
    <property type="entry name" value="YjgF/YER057c/UK114"/>
</dbReference>
<dbReference type="Proteomes" id="UP000235672">
    <property type="component" value="Unassembled WGS sequence"/>
</dbReference>
<keyword evidence="6" id="KW-0285">Flavoprotein</keyword>
<dbReference type="PRINTS" id="PR00757">
    <property type="entry name" value="AMINEOXDASEF"/>
</dbReference>
<dbReference type="InterPro" id="IPR050703">
    <property type="entry name" value="Flavin_MAO"/>
</dbReference>
<feature type="binding site" evidence="5">
    <location>
        <position position="381"/>
    </location>
    <ligand>
        <name>FAD</name>
        <dbReference type="ChEBI" id="CHEBI:57692"/>
    </ligand>
</feature>
<reference evidence="8 9" key="1">
    <citation type="submission" date="2016-05" db="EMBL/GenBank/DDBJ databases">
        <title>A degradative enzymes factory behind the ericoid mycorrhizal symbiosis.</title>
        <authorList>
            <consortium name="DOE Joint Genome Institute"/>
            <person name="Martino E."/>
            <person name="Morin E."/>
            <person name="Grelet G."/>
            <person name="Kuo A."/>
            <person name="Kohler A."/>
            <person name="Daghino S."/>
            <person name="Barry K."/>
            <person name="Choi C."/>
            <person name="Cichocki N."/>
            <person name="Clum A."/>
            <person name="Copeland A."/>
            <person name="Hainaut M."/>
            <person name="Haridas S."/>
            <person name="Labutti K."/>
            <person name="Lindquist E."/>
            <person name="Lipzen A."/>
            <person name="Khouja H.-R."/>
            <person name="Murat C."/>
            <person name="Ohm R."/>
            <person name="Olson A."/>
            <person name="Spatafora J."/>
            <person name="Veneault-Fourrey C."/>
            <person name="Henrissat B."/>
            <person name="Grigoriev I."/>
            <person name="Martin F."/>
            <person name="Perotto S."/>
        </authorList>
    </citation>
    <scope>NUCLEOTIDE SEQUENCE [LARGE SCALE GENOMIC DNA]</scope>
    <source>
        <strain evidence="8 9">UAMH 7357</strain>
    </source>
</reference>
<evidence type="ECO:0000256" key="5">
    <source>
        <dbReference type="PIRSR" id="PIRSR601613-1"/>
    </source>
</evidence>
<comment type="catalytic activity">
    <reaction evidence="4">
        <text>a secondary aliphatic amine + O2 + H2O = a primary amine + an aldehyde + H2O2</text>
        <dbReference type="Rhea" id="RHEA:26414"/>
        <dbReference type="ChEBI" id="CHEBI:15377"/>
        <dbReference type="ChEBI" id="CHEBI:15379"/>
        <dbReference type="ChEBI" id="CHEBI:16240"/>
        <dbReference type="ChEBI" id="CHEBI:17478"/>
        <dbReference type="ChEBI" id="CHEBI:58855"/>
        <dbReference type="ChEBI" id="CHEBI:65296"/>
        <dbReference type="EC" id="1.4.3.4"/>
    </reaction>
</comment>
<dbReference type="Gene3D" id="3.50.50.60">
    <property type="entry name" value="FAD/NAD(P)-binding domain"/>
    <property type="match status" value="1"/>
</dbReference>
<name>A0A2J6PHR4_9HELO</name>
<gene>
    <name evidence="8" type="ORF">NA56DRAFT_651749</name>
</gene>
<evidence type="ECO:0000313" key="8">
    <source>
        <dbReference type="EMBL" id="PMD13426.1"/>
    </source>
</evidence>
<dbReference type="Gene3D" id="1.10.405.10">
    <property type="entry name" value="Guanine Nucleotide Dissociation Inhibitor, domain 1"/>
    <property type="match status" value="1"/>
</dbReference>
<dbReference type="InterPro" id="IPR036188">
    <property type="entry name" value="FAD/NAD-bd_sf"/>
</dbReference>
<dbReference type="Pfam" id="PF01593">
    <property type="entry name" value="Amino_oxidase"/>
    <property type="match status" value="1"/>
</dbReference>
<dbReference type="EMBL" id="KZ613531">
    <property type="protein sequence ID" value="PMD13426.1"/>
    <property type="molecule type" value="Genomic_DNA"/>
</dbReference>
<evidence type="ECO:0000256" key="4">
    <source>
        <dbReference type="ARBA" id="ARBA00048448"/>
    </source>
</evidence>
<dbReference type="OrthoDB" id="5046242at2759"/>
<evidence type="ECO:0000256" key="6">
    <source>
        <dbReference type="RuleBase" id="RU362067"/>
    </source>
</evidence>
<feature type="binding site" evidence="5">
    <location>
        <position position="161"/>
    </location>
    <ligand>
        <name>FAD</name>
        <dbReference type="ChEBI" id="CHEBI:57692"/>
    </ligand>
</feature>
<comment type="similarity">
    <text evidence="2 6">Belongs to the flavin monoamine oxidase family.</text>
</comment>
<protein>
    <recommendedName>
        <fullName evidence="6">Amine oxidase</fullName>
        <ecNumber evidence="6">1.4.3.-</ecNumber>
    </recommendedName>
</protein>
<keyword evidence="9" id="KW-1185">Reference proteome</keyword>
<dbReference type="EC" id="1.4.3.-" evidence="6"/>
<dbReference type="STRING" id="1745343.A0A2J6PHR4"/>
<evidence type="ECO:0000259" key="7">
    <source>
        <dbReference type="Pfam" id="PF01593"/>
    </source>
</evidence>